<accession>A0ABQ8SMQ1</accession>
<proteinExistence type="predicted"/>
<protein>
    <submittedName>
        <fullName evidence="1">Uncharacterized protein</fullName>
    </submittedName>
</protein>
<keyword evidence="2" id="KW-1185">Reference proteome</keyword>
<name>A0ABQ8SMQ1_PERAM</name>
<dbReference type="Proteomes" id="UP001148838">
    <property type="component" value="Unassembled WGS sequence"/>
</dbReference>
<sequence>MAGLCKGGNEPAGFLKAIFNQSPVRYLERNTKLFSLEYDVVTFIRHGNGSTWPLIVASVVRMRSNSVTNILVHS</sequence>
<evidence type="ECO:0000313" key="2">
    <source>
        <dbReference type="Proteomes" id="UP001148838"/>
    </source>
</evidence>
<dbReference type="EMBL" id="JAJSOF020000025">
    <property type="protein sequence ID" value="KAJ4434972.1"/>
    <property type="molecule type" value="Genomic_DNA"/>
</dbReference>
<reference evidence="1 2" key="1">
    <citation type="journal article" date="2022" name="Allergy">
        <title>Genome assembly and annotation of Periplaneta americana reveal a comprehensive cockroach allergen profile.</title>
        <authorList>
            <person name="Wang L."/>
            <person name="Xiong Q."/>
            <person name="Saelim N."/>
            <person name="Wang L."/>
            <person name="Nong W."/>
            <person name="Wan A.T."/>
            <person name="Shi M."/>
            <person name="Liu X."/>
            <person name="Cao Q."/>
            <person name="Hui J.H.L."/>
            <person name="Sookrung N."/>
            <person name="Leung T.F."/>
            <person name="Tungtrongchitr A."/>
            <person name="Tsui S.K.W."/>
        </authorList>
    </citation>
    <scope>NUCLEOTIDE SEQUENCE [LARGE SCALE GENOMIC DNA]</scope>
    <source>
        <strain evidence="1">PWHHKU_190912</strain>
    </source>
</reference>
<organism evidence="1 2">
    <name type="scientific">Periplaneta americana</name>
    <name type="common">American cockroach</name>
    <name type="synonym">Blatta americana</name>
    <dbReference type="NCBI Taxonomy" id="6978"/>
    <lineage>
        <taxon>Eukaryota</taxon>
        <taxon>Metazoa</taxon>
        <taxon>Ecdysozoa</taxon>
        <taxon>Arthropoda</taxon>
        <taxon>Hexapoda</taxon>
        <taxon>Insecta</taxon>
        <taxon>Pterygota</taxon>
        <taxon>Neoptera</taxon>
        <taxon>Polyneoptera</taxon>
        <taxon>Dictyoptera</taxon>
        <taxon>Blattodea</taxon>
        <taxon>Blattoidea</taxon>
        <taxon>Blattidae</taxon>
        <taxon>Blattinae</taxon>
        <taxon>Periplaneta</taxon>
    </lineage>
</organism>
<comment type="caution">
    <text evidence="1">The sequence shown here is derived from an EMBL/GenBank/DDBJ whole genome shotgun (WGS) entry which is preliminary data.</text>
</comment>
<evidence type="ECO:0000313" key="1">
    <source>
        <dbReference type="EMBL" id="KAJ4434972.1"/>
    </source>
</evidence>
<gene>
    <name evidence="1" type="ORF">ANN_23544</name>
</gene>